<keyword evidence="2" id="KW-1185">Reference proteome</keyword>
<organism evidence="1 2">
    <name type="scientific">Rhodopirellula bahusiensis</name>
    <dbReference type="NCBI Taxonomy" id="2014065"/>
    <lineage>
        <taxon>Bacteria</taxon>
        <taxon>Pseudomonadati</taxon>
        <taxon>Planctomycetota</taxon>
        <taxon>Planctomycetia</taxon>
        <taxon>Pirellulales</taxon>
        <taxon>Pirellulaceae</taxon>
        <taxon>Rhodopirellula</taxon>
    </lineage>
</organism>
<name>A0A2G1WCF8_9BACT</name>
<dbReference type="Proteomes" id="UP000225740">
    <property type="component" value="Unassembled WGS sequence"/>
</dbReference>
<sequence>MITSHQYYKTKCLEHLDRVMVSHACAFTSPNEELSSKLQGTNEEKRQQFVNDIHFVALKTNFELFLARSLRQVWLEHFDHIRIGDSEKVALAEVANLASVEDLRNFVVDQLVPRHGLQRLGKAIQEVTGVSLPSIAGRHWPQVAITFGIRHLIEHGNGRTDSRFFDQQSGNWNGSSFSRREIPSVGEKIEILCTDIQASDNAMREVVPRLSARLSEWTPR</sequence>
<evidence type="ECO:0000313" key="2">
    <source>
        <dbReference type="Proteomes" id="UP000225740"/>
    </source>
</evidence>
<dbReference type="EMBL" id="NIZW01000002">
    <property type="protein sequence ID" value="PHQ36686.1"/>
    <property type="molecule type" value="Genomic_DNA"/>
</dbReference>
<reference evidence="1 2" key="1">
    <citation type="submission" date="2017-06" db="EMBL/GenBank/DDBJ databases">
        <title>Description of Rhodopirellula bahusiensis sp. nov.</title>
        <authorList>
            <person name="Kizina J."/>
            <person name="Harder J."/>
        </authorList>
    </citation>
    <scope>NUCLEOTIDE SEQUENCE [LARGE SCALE GENOMIC DNA]</scope>
    <source>
        <strain evidence="1 2">SWK21</strain>
    </source>
</reference>
<accession>A0A2G1WCF8</accession>
<comment type="caution">
    <text evidence="1">The sequence shown here is derived from an EMBL/GenBank/DDBJ whole genome shotgun (WGS) entry which is preliminary data.</text>
</comment>
<gene>
    <name evidence="1" type="ORF">CEE69_04880</name>
</gene>
<proteinExistence type="predicted"/>
<evidence type="ECO:0000313" key="1">
    <source>
        <dbReference type="EMBL" id="PHQ36686.1"/>
    </source>
</evidence>
<dbReference type="AlphaFoldDB" id="A0A2G1WCF8"/>
<protein>
    <submittedName>
        <fullName evidence="1">Uncharacterized protein</fullName>
    </submittedName>
</protein>